<dbReference type="Proteomes" id="UP001248819">
    <property type="component" value="Unassembled WGS sequence"/>
</dbReference>
<dbReference type="SUPFAM" id="SSF53474">
    <property type="entry name" value="alpha/beta-Hydrolases"/>
    <property type="match status" value="1"/>
</dbReference>
<evidence type="ECO:0000313" key="4">
    <source>
        <dbReference type="Proteomes" id="UP001248819"/>
    </source>
</evidence>
<dbReference type="InterPro" id="IPR029058">
    <property type="entry name" value="AB_hydrolase_fold"/>
</dbReference>
<sequence length="336" mass="37732">IIEKINRPQEPTKPFPYNSEEISFYNDIDKITLAGTLTTPKNKKDFTTAILISGSGPQNRNEEIMNHKPFLIISDYLTRNGIAVLRYDDRGIGESQGEYSKATSKDLSRDTEAAIKYLKSRKDINKNKIGLVGHSEGGLIAPMIASNTNDVSFIVLLAGPGLKGGQLLLLQKKLIEQKSGINDTAVNKSQEIFKGAYEIVSTFKGNDEELRNKLKGYFNEKLNHSMEDSQINSLIENITSPWMKYFIKYDPSSALKKIDIPVLALFGKNDLQVPAVENSKAFQDFGNKNIEIIQLDNLNHLFQESKTGMPNEYSEIEQTISPKVLDIISKWIIELN</sequence>
<dbReference type="InterPro" id="IPR002471">
    <property type="entry name" value="Pept_S9_AS"/>
</dbReference>
<feature type="domain" description="Serine aminopeptidase S33" evidence="2">
    <location>
        <begin position="74"/>
        <end position="301"/>
    </location>
</feature>
<feature type="non-terminal residue" evidence="3">
    <location>
        <position position="1"/>
    </location>
</feature>
<dbReference type="GO" id="GO:0016787">
    <property type="term" value="F:hydrolase activity"/>
    <property type="evidence" value="ECO:0007669"/>
    <property type="project" value="UniProtKB-KW"/>
</dbReference>
<dbReference type="EMBL" id="JAVRHP010000065">
    <property type="protein sequence ID" value="MDT0650884.1"/>
    <property type="molecule type" value="Genomic_DNA"/>
</dbReference>
<dbReference type="PROSITE" id="PS00708">
    <property type="entry name" value="PRO_ENDOPEP_SER"/>
    <property type="match status" value="1"/>
</dbReference>
<evidence type="ECO:0000259" key="2">
    <source>
        <dbReference type="Pfam" id="PF12146"/>
    </source>
</evidence>
<name>A0ABU3CWZ1_9FLAO</name>
<reference evidence="3 4" key="1">
    <citation type="submission" date="2023-09" db="EMBL/GenBank/DDBJ databases">
        <authorList>
            <person name="Rey-Velasco X."/>
        </authorList>
    </citation>
    <scope>NUCLEOTIDE SEQUENCE [LARGE SCALE GENOMIC DNA]</scope>
    <source>
        <strain evidence="3 4">F297</strain>
    </source>
</reference>
<proteinExistence type="predicted"/>
<accession>A0ABU3CWZ1</accession>
<gene>
    <name evidence="3" type="ORF">RM529_12045</name>
</gene>
<dbReference type="RefSeq" id="WP_311485041.1">
    <property type="nucleotide sequence ID" value="NZ_JAVRHP010000065.1"/>
</dbReference>
<dbReference type="InterPro" id="IPR053145">
    <property type="entry name" value="AB_hydrolase_Est10"/>
</dbReference>
<evidence type="ECO:0000256" key="1">
    <source>
        <dbReference type="ARBA" id="ARBA00022801"/>
    </source>
</evidence>
<comment type="caution">
    <text evidence="3">The sequence shown here is derived from an EMBL/GenBank/DDBJ whole genome shotgun (WGS) entry which is preliminary data.</text>
</comment>
<keyword evidence="4" id="KW-1185">Reference proteome</keyword>
<dbReference type="Gene3D" id="3.40.50.1820">
    <property type="entry name" value="alpha/beta hydrolase"/>
    <property type="match status" value="1"/>
</dbReference>
<keyword evidence="1 3" id="KW-0378">Hydrolase</keyword>
<dbReference type="Pfam" id="PF12146">
    <property type="entry name" value="Hydrolase_4"/>
    <property type="match status" value="1"/>
</dbReference>
<dbReference type="PANTHER" id="PTHR43265">
    <property type="entry name" value="ESTERASE ESTD"/>
    <property type="match status" value="1"/>
</dbReference>
<organism evidence="3 4">
    <name type="scientific">Autumnicola edwardsiae</name>
    <dbReference type="NCBI Taxonomy" id="3075594"/>
    <lineage>
        <taxon>Bacteria</taxon>
        <taxon>Pseudomonadati</taxon>
        <taxon>Bacteroidota</taxon>
        <taxon>Flavobacteriia</taxon>
        <taxon>Flavobacteriales</taxon>
        <taxon>Flavobacteriaceae</taxon>
        <taxon>Autumnicola</taxon>
    </lineage>
</organism>
<dbReference type="PANTHER" id="PTHR43265:SF1">
    <property type="entry name" value="ESTERASE ESTD"/>
    <property type="match status" value="1"/>
</dbReference>
<dbReference type="InterPro" id="IPR022742">
    <property type="entry name" value="Hydrolase_4"/>
</dbReference>
<protein>
    <submittedName>
        <fullName evidence="3">Alpha/beta hydrolase</fullName>
    </submittedName>
</protein>
<evidence type="ECO:0000313" key="3">
    <source>
        <dbReference type="EMBL" id="MDT0650884.1"/>
    </source>
</evidence>